<gene>
    <name evidence="2" type="ORF">FHS42_003590</name>
</gene>
<evidence type="ECO:0000313" key="3">
    <source>
        <dbReference type="Proteomes" id="UP000588098"/>
    </source>
</evidence>
<protein>
    <submittedName>
        <fullName evidence="2">Uncharacterized protein</fullName>
    </submittedName>
</protein>
<name>A0A7W9QAB3_9ACTN</name>
<comment type="caution">
    <text evidence="2">The sequence shown here is derived from an EMBL/GenBank/DDBJ whole genome shotgun (WGS) entry which is preliminary data.</text>
</comment>
<evidence type="ECO:0000256" key="1">
    <source>
        <dbReference type="SAM" id="MobiDB-lite"/>
    </source>
</evidence>
<dbReference type="AlphaFoldDB" id="A0A7W9QAB3"/>
<dbReference type="Proteomes" id="UP000588098">
    <property type="component" value="Unassembled WGS sequence"/>
</dbReference>
<keyword evidence="3" id="KW-1185">Reference proteome</keyword>
<organism evidence="2 3">
    <name type="scientific">Streptomyces zagrosensis</name>
    <dbReference type="NCBI Taxonomy" id="1042984"/>
    <lineage>
        <taxon>Bacteria</taxon>
        <taxon>Bacillati</taxon>
        <taxon>Actinomycetota</taxon>
        <taxon>Actinomycetes</taxon>
        <taxon>Kitasatosporales</taxon>
        <taxon>Streptomycetaceae</taxon>
        <taxon>Streptomyces</taxon>
    </lineage>
</organism>
<feature type="region of interest" description="Disordered" evidence="1">
    <location>
        <begin position="69"/>
        <end position="112"/>
    </location>
</feature>
<dbReference type="RefSeq" id="WP_246494909.1">
    <property type="nucleotide sequence ID" value="NZ_JACHJL010000008.1"/>
</dbReference>
<accession>A0A7W9QAB3</accession>
<proteinExistence type="predicted"/>
<evidence type="ECO:0000313" key="2">
    <source>
        <dbReference type="EMBL" id="MBB5936515.1"/>
    </source>
</evidence>
<sequence>MERVPGEPRATYVLDTKKNHRFSKEALNAMPKFASTFECGPKAKHYGFTSWDDFFTRRFRSGVRPVATDPKTVTSAAESVPCDPLRPVKGAGPPTGPRERPRAGFGFLRNRP</sequence>
<dbReference type="EMBL" id="JACHJL010000008">
    <property type="protein sequence ID" value="MBB5936515.1"/>
    <property type="molecule type" value="Genomic_DNA"/>
</dbReference>
<reference evidence="2 3" key="1">
    <citation type="submission" date="2020-08" db="EMBL/GenBank/DDBJ databases">
        <title>Genomic Encyclopedia of Type Strains, Phase III (KMG-III): the genomes of soil and plant-associated and newly described type strains.</title>
        <authorList>
            <person name="Whitman W."/>
        </authorList>
    </citation>
    <scope>NUCLEOTIDE SEQUENCE [LARGE SCALE GENOMIC DNA]</scope>
    <source>
        <strain evidence="2 3">CECT 8305</strain>
    </source>
</reference>